<dbReference type="Gene3D" id="3.40.190.290">
    <property type="match status" value="1"/>
</dbReference>
<name>A0A149PFX3_9BURK</name>
<evidence type="ECO:0000256" key="4">
    <source>
        <dbReference type="ARBA" id="ARBA00023163"/>
    </source>
</evidence>
<dbReference type="SUPFAM" id="SSF46785">
    <property type="entry name" value="Winged helix' DNA-binding domain"/>
    <property type="match status" value="1"/>
</dbReference>
<comment type="caution">
    <text evidence="6">The sequence shown here is derived from an EMBL/GenBank/DDBJ whole genome shotgun (WGS) entry which is preliminary data.</text>
</comment>
<reference evidence="6 7" key="1">
    <citation type="journal article" date="2015" name="Int. J. Syst. Evol. Microbiol.">
        <title>Burkholderia monticola sp. nov., isolated from mountain soil.</title>
        <authorList>
            <person name="Baek I."/>
            <person name="Seo B."/>
            <person name="Lee I."/>
            <person name="Yi H."/>
            <person name="Chun J."/>
        </authorList>
    </citation>
    <scope>NUCLEOTIDE SEQUENCE [LARGE SCALE GENOMIC DNA]</scope>
    <source>
        <strain evidence="6 7">JC2948</strain>
    </source>
</reference>
<dbReference type="InterPro" id="IPR036390">
    <property type="entry name" value="WH_DNA-bd_sf"/>
</dbReference>
<dbReference type="InterPro" id="IPR036388">
    <property type="entry name" value="WH-like_DNA-bd_sf"/>
</dbReference>
<organism evidence="6 7">
    <name type="scientific">Paraburkholderia monticola</name>
    <dbReference type="NCBI Taxonomy" id="1399968"/>
    <lineage>
        <taxon>Bacteria</taxon>
        <taxon>Pseudomonadati</taxon>
        <taxon>Pseudomonadota</taxon>
        <taxon>Betaproteobacteria</taxon>
        <taxon>Burkholderiales</taxon>
        <taxon>Burkholderiaceae</taxon>
        <taxon>Paraburkholderia</taxon>
    </lineage>
</organism>
<dbReference type="PANTHER" id="PTHR30126:SF77">
    <property type="entry name" value="TRANSCRIPTIONAL REGULATORY PROTEIN"/>
    <property type="match status" value="1"/>
</dbReference>
<dbReference type="STRING" id="1399968.CI15_25890"/>
<feature type="domain" description="HTH lysR-type" evidence="5">
    <location>
        <begin position="2"/>
        <end position="59"/>
    </location>
</feature>
<dbReference type="GO" id="GO:0000976">
    <property type="term" value="F:transcription cis-regulatory region binding"/>
    <property type="evidence" value="ECO:0007669"/>
    <property type="project" value="TreeGrafter"/>
</dbReference>
<dbReference type="Proteomes" id="UP000075613">
    <property type="component" value="Unassembled WGS sequence"/>
</dbReference>
<dbReference type="GO" id="GO:0003700">
    <property type="term" value="F:DNA-binding transcription factor activity"/>
    <property type="evidence" value="ECO:0007669"/>
    <property type="project" value="InterPro"/>
</dbReference>
<dbReference type="AlphaFoldDB" id="A0A149PFX3"/>
<evidence type="ECO:0000256" key="3">
    <source>
        <dbReference type="ARBA" id="ARBA00023125"/>
    </source>
</evidence>
<dbReference type="Gene3D" id="1.10.10.10">
    <property type="entry name" value="Winged helix-like DNA-binding domain superfamily/Winged helix DNA-binding domain"/>
    <property type="match status" value="1"/>
</dbReference>
<keyword evidence="4" id="KW-0804">Transcription</keyword>
<proteinExistence type="inferred from homology"/>
<evidence type="ECO:0000259" key="5">
    <source>
        <dbReference type="PROSITE" id="PS50931"/>
    </source>
</evidence>
<gene>
    <name evidence="6" type="ORF">CI15_25890</name>
</gene>
<dbReference type="EMBL" id="LRBG01000037">
    <property type="protein sequence ID" value="KXU83950.1"/>
    <property type="molecule type" value="Genomic_DNA"/>
</dbReference>
<evidence type="ECO:0000313" key="7">
    <source>
        <dbReference type="Proteomes" id="UP000075613"/>
    </source>
</evidence>
<dbReference type="Pfam" id="PF03466">
    <property type="entry name" value="LysR_substrate"/>
    <property type="match status" value="1"/>
</dbReference>
<comment type="similarity">
    <text evidence="1">Belongs to the LysR transcriptional regulatory family.</text>
</comment>
<dbReference type="InterPro" id="IPR005119">
    <property type="entry name" value="LysR_subst-bd"/>
</dbReference>
<sequence length="308" mass="34944">MITLKQLEAVYWVARLGTFAAAADRLHTTQSAISKRVNELEVFFSTPLFDRSHRAPRLTPKGRELLDTAEEMLQSRDRLLERMGKQVEEVRRFRIGITELIALTFLPRLVREIRLAYPAVSFEPEIDVSTKLTERLFAGEIDFIIAPTPIRTPRFTSIPLRKMHLAWMASPSLVGDTRTLSLDEIAAWPILMQAGTSGVDAIYERWFESNNVSIRRAFAGNSLISLCSLTIAGVGVSYLPALYFADFVRQGELTVLHSQPELPPVRYYAVYRSDGPQPLYSHVASLTREFCDFSKPEFHPRPSASEQR</sequence>
<protein>
    <submittedName>
        <fullName evidence="6">LysR family transcriptional regulator</fullName>
    </submittedName>
</protein>
<dbReference type="RefSeq" id="WP_062133143.1">
    <property type="nucleotide sequence ID" value="NZ_LRBG01000037.1"/>
</dbReference>
<dbReference type="InterPro" id="IPR000847">
    <property type="entry name" value="LysR_HTH_N"/>
</dbReference>
<dbReference type="PANTHER" id="PTHR30126">
    <property type="entry name" value="HTH-TYPE TRANSCRIPTIONAL REGULATOR"/>
    <property type="match status" value="1"/>
</dbReference>
<dbReference type="OrthoDB" id="9786526at2"/>
<keyword evidence="3" id="KW-0238">DNA-binding</keyword>
<dbReference type="CDD" id="cd05466">
    <property type="entry name" value="PBP2_LTTR_substrate"/>
    <property type="match status" value="1"/>
</dbReference>
<evidence type="ECO:0000256" key="2">
    <source>
        <dbReference type="ARBA" id="ARBA00023015"/>
    </source>
</evidence>
<dbReference type="PRINTS" id="PR00039">
    <property type="entry name" value="HTHLYSR"/>
</dbReference>
<evidence type="ECO:0000256" key="1">
    <source>
        <dbReference type="ARBA" id="ARBA00009437"/>
    </source>
</evidence>
<dbReference type="Pfam" id="PF00126">
    <property type="entry name" value="HTH_1"/>
    <property type="match status" value="1"/>
</dbReference>
<accession>A0A149PFX3</accession>
<keyword evidence="7" id="KW-1185">Reference proteome</keyword>
<keyword evidence="2" id="KW-0805">Transcription regulation</keyword>
<evidence type="ECO:0000313" key="6">
    <source>
        <dbReference type="EMBL" id="KXU83950.1"/>
    </source>
</evidence>
<dbReference type="PROSITE" id="PS50931">
    <property type="entry name" value="HTH_LYSR"/>
    <property type="match status" value="1"/>
</dbReference>
<dbReference type="SUPFAM" id="SSF53850">
    <property type="entry name" value="Periplasmic binding protein-like II"/>
    <property type="match status" value="1"/>
</dbReference>